<evidence type="ECO:0000313" key="19">
    <source>
        <dbReference type="EMBL" id="SHJ24285.1"/>
    </source>
</evidence>
<keyword evidence="5" id="KW-0378">Hydrolase</keyword>
<dbReference type="RefSeq" id="WP_073049501.1">
    <property type="nucleotide sequence ID" value="NZ_FQZL01000014.1"/>
</dbReference>
<dbReference type="Proteomes" id="UP000184052">
    <property type="component" value="Unassembled WGS sequence"/>
</dbReference>
<reference evidence="19 20" key="1">
    <citation type="submission" date="2016-11" db="EMBL/GenBank/DDBJ databases">
        <authorList>
            <person name="Jaros S."/>
            <person name="Januszkiewicz K."/>
            <person name="Wedrychowicz H."/>
        </authorList>
    </citation>
    <scope>NUCLEOTIDE SEQUENCE [LARGE SCALE GENOMIC DNA]</scope>
    <source>
        <strain evidence="19 20">DSM 17477</strain>
    </source>
</reference>
<evidence type="ECO:0000256" key="1">
    <source>
        <dbReference type="ARBA" id="ARBA00001941"/>
    </source>
</evidence>
<dbReference type="PANTHER" id="PTHR43501:SF1">
    <property type="entry name" value="CYTOSOL NON-SPECIFIC DIPEPTIDASE"/>
    <property type="match status" value="1"/>
</dbReference>
<evidence type="ECO:0000256" key="14">
    <source>
        <dbReference type="ARBA" id="ARBA00075285"/>
    </source>
</evidence>
<evidence type="ECO:0000256" key="15">
    <source>
        <dbReference type="ARBA" id="ARBA00076004"/>
    </source>
</evidence>
<sequence>MSRVLEGLKPERVFYNFEEISKIPRGSTNEKAISDYIVNWAEERGFKSYQDDVHNVVVYKEGTKGYENAPTVVLQGHLDMVCEKNEDSAHDFMTDPIKLEVRDDFIYADGTTLGGDNGVAIAMTMAILESEDIHHPPIEVLLTSDEETGMTGAMNLDPSVIDGRILLNLDSEGEGVFTTGCAGGVTVNFHGNVERRKSRYSKKYQIVIKGLKGGHSGADIHLDRINANKLMGRVINRIKDIVDVESINGGTADNAIPREAFAAVATDDAERLHAAIQESENIFENEYVFSDPGVQVEIKELADKPGNVFTDRFLESYLSLINLVPYGPLKINKEIDLVIQSNNPGVIKIEDDKMTIKCAARSSIESLTDDFVDKMVQLGSLTDFVVETKAFYPGWEYAKESYIRDVSTKVFRKEYGKNPQVMAIHAGLECGFFLKKIPDMDAISIGPDMYDIHTPEEHLSISSTERTFNLVKAILKDIK</sequence>
<dbReference type="OrthoDB" id="9773892at2"/>
<dbReference type="STRING" id="1121476.SAMN02745751_02061"/>
<dbReference type="Pfam" id="PF01546">
    <property type="entry name" value="Peptidase_M20"/>
    <property type="match status" value="1"/>
</dbReference>
<protein>
    <recommendedName>
        <fullName evidence="13">Cytosol non-specific dipeptidase</fullName>
        <ecNumber evidence="10">3.4.13.18</ecNumber>
    </recommendedName>
    <alternativeName>
        <fullName evidence="16">Aminoacyl-histidine dipeptidase</fullName>
    </alternativeName>
    <alternativeName>
        <fullName evidence="15">Beta-alanyl-histidine dipeptidase</fullName>
    </alternativeName>
    <alternativeName>
        <fullName evidence="14">Carnosinase</fullName>
    </alternativeName>
    <alternativeName>
        <fullName evidence="11">Peptidase D</fullName>
    </alternativeName>
    <alternativeName>
        <fullName evidence="17">Xaa-His dipeptidase</fullName>
    </alternativeName>
</protein>
<evidence type="ECO:0000256" key="13">
    <source>
        <dbReference type="ARBA" id="ARBA00071271"/>
    </source>
</evidence>
<dbReference type="GO" id="GO:0070573">
    <property type="term" value="F:metallodipeptidase activity"/>
    <property type="evidence" value="ECO:0007669"/>
    <property type="project" value="TreeGrafter"/>
</dbReference>
<keyword evidence="20" id="KW-1185">Reference proteome</keyword>
<evidence type="ECO:0000256" key="10">
    <source>
        <dbReference type="ARBA" id="ARBA00038976"/>
    </source>
</evidence>
<evidence type="ECO:0000259" key="18">
    <source>
        <dbReference type="Pfam" id="PF07687"/>
    </source>
</evidence>
<dbReference type="PANTHER" id="PTHR43501">
    <property type="entry name" value="CYTOSOL NON-SPECIFIC DIPEPTIDASE"/>
    <property type="match status" value="1"/>
</dbReference>
<dbReference type="GO" id="GO:0046872">
    <property type="term" value="F:metal ion binding"/>
    <property type="evidence" value="ECO:0007669"/>
    <property type="project" value="UniProtKB-KW"/>
</dbReference>
<dbReference type="PIRSF" id="PIRSF016599">
    <property type="entry name" value="Xaa-His_dipept"/>
    <property type="match status" value="1"/>
</dbReference>
<comment type="cofactor">
    <cofactor evidence="1">
        <name>Co(2+)</name>
        <dbReference type="ChEBI" id="CHEBI:48828"/>
    </cofactor>
</comment>
<evidence type="ECO:0000256" key="5">
    <source>
        <dbReference type="ARBA" id="ARBA00022801"/>
    </source>
</evidence>
<organism evidence="19 20">
    <name type="scientific">Dethiosulfatibacter aminovorans DSM 17477</name>
    <dbReference type="NCBI Taxonomy" id="1121476"/>
    <lineage>
        <taxon>Bacteria</taxon>
        <taxon>Bacillati</taxon>
        <taxon>Bacillota</taxon>
        <taxon>Tissierellia</taxon>
        <taxon>Dethiosulfatibacter</taxon>
    </lineage>
</organism>
<dbReference type="PRINTS" id="PR00934">
    <property type="entry name" value="XHISDIPTASE"/>
</dbReference>
<dbReference type="EMBL" id="FQZL01000014">
    <property type="protein sequence ID" value="SHJ24285.1"/>
    <property type="molecule type" value="Genomic_DNA"/>
</dbReference>
<dbReference type="GO" id="GO:0006508">
    <property type="term" value="P:proteolysis"/>
    <property type="evidence" value="ECO:0007669"/>
    <property type="project" value="UniProtKB-KW"/>
</dbReference>
<dbReference type="AlphaFoldDB" id="A0A1M6HPX5"/>
<dbReference type="InterPro" id="IPR001160">
    <property type="entry name" value="Peptidase_M20C"/>
</dbReference>
<dbReference type="EC" id="3.4.13.18" evidence="10"/>
<name>A0A1M6HPX5_9FIRM</name>
<comment type="catalytic activity">
    <reaction evidence="9">
        <text>Hydrolysis of dipeptides, preferentially hydrophobic dipeptides including prolyl amino acids.</text>
        <dbReference type="EC" id="3.4.13.18"/>
    </reaction>
</comment>
<gene>
    <name evidence="19" type="ORF">SAMN02745751_02061</name>
</gene>
<dbReference type="Gene3D" id="3.40.630.10">
    <property type="entry name" value="Zn peptidases"/>
    <property type="match status" value="2"/>
</dbReference>
<evidence type="ECO:0000256" key="4">
    <source>
        <dbReference type="ARBA" id="ARBA00022723"/>
    </source>
</evidence>
<dbReference type="SUPFAM" id="SSF53187">
    <property type="entry name" value="Zn-dependent exopeptidases"/>
    <property type="match status" value="1"/>
</dbReference>
<evidence type="ECO:0000256" key="6">
    <source>
        <dbReference type="ARBA" id="ARBA00022833"/>
    </source>
</evidence>
<accession>A0A1M6HPX5</accession>
<evidence type="ECO:0000256" key="3">
    <source>
        <dbReference type="ARBA" id="ARBA00022670"/>
    </source>
</evidence>
<feature type="domain" description="Peptidase M20 dimerisation" evidence="18">
    <location>
        <begin position="209"/>
        <end position="287"/>
    </location>
</feature>
<proteinExistence type="inferred from homology"/>
<keyword evidence="8" id="KW-0170">Cobalt</keyword>
<evidence type="ECO:0000256" key="16">
    <source>
        <dbReference type="ARBA" id="ARBA00077688"/>
    </source>
</evidence>
<evidence type="ECO:0000256" key="17">
    <source>
        <dbReference type="ARBA" id="ARBA00078074"/>
    </source>
</evidence>
<dbReference type="SUPFAM" id="SSF55031">
    <property type="entry name" value="Bacterial exopeptidase dimerisation domain"/>
    <property type="match status" value="1"/>
</dbReference>
<evidence type="ECO:0000256" key="11">
    <source>
        <dbReference type="ARBA" id="ARBA00044252"/>
    </source>
</evidence>
<keyword evidence="4" id="KW-0479">Metal-binding</keyword>
<comment type="cofactor">
    <cofactor evidence="2">
        <name>Zn(2+)</name>
        <dbReference type="ChEBI" id="CHEBI:29105"/>
    </cofactor>
</comment>
<dbReference type="FunFam" id="3.40.630.10:FF:000015">
    <property type="entry name" value="Aminoacyl-histidine dipeptidase PepD"/>
    <property type="match status" value="1"/>
</dbReference>
<comment type="similarity">
    <text evidence="12">Belongs to the peptidase M20C family.</text>
</comment>
<evidence type="ECO:0000256" key="7">
    <source>
        <dbReference type="ARBA" id="ARBA00023049"/>
    </source>
</evidence>
<keyword evidence="6" id="KW-0862">Zinc</keyword>
<dbReference type="InterPro" id="IPR036264">
    <property type="entry name" value="Bact_exopeptidase_dim_dom"/>
</dbReference>
<dbReference type="NCBIfam" id="TIGR01893">
    <property type="entry name" value="aa-his-dipept"/>
    <property type="match status" value="1"/>
</dbReference>
<evidence type="ECO:0000256" key="12">
    <source>
        <dbReference type="ARBA" id="ARBA00061423"/>
    </source>
</evidence>
<keyword evidence="3" id="KW-0645">Protease</keyword>
<dbReference type="InterPro" id="IPR011650">
    <property type="entry name" value="Peptidase_M20_dimer"/>
</dbReference>
<evidence type="ECO:0000256" key="9">
    <source>
        <dbReference type="ARBA" id="ARBA00036421"/>
    </source>
</evidence>
<evidence type="ECO:0000256" key="8">
    <source>
        <dbReference type="ARBA" id="ARBA00023285"/>
    </source>
</evidence>
<evidence type="ECO:0000256" key="2">
    <source>
        <dbReference type="ARBA" id="ARBA00001947"/>
    </source>
</evidence>
<keyword evidence="7" id="KW-0482">Metalloprotease</keyword>
<evidence type="ECO:0000313" key="20">
    <source>
        <dbReference type="Proteomes" id="UP000184052"/>
    </source>
</evidence>
<dbReference type="CDD" id="cd03890">
    <property type="entry name" value="M20_pepD"/>
    <property type="match status" value="1"/>
</dbReference>
<dbReference type="InterPro" id="IPR002933">
    <property type="entry name" value="Peptidase_M20"/>
</dbReference>
<dbReference type="FunFam" id="3.40.630.10:FF:000072">
    <property type="entry name" value="Aminoacyl-histidine dipeptidase"/>
    <property type="match status" value="1"/>
</dbReference>
<dbReference type="GO" id="GO:0005829">
    <property type="term" value="C:cytosol"/>
    <property type="evidence" value="ECO:0007669"/>
    <property type="project" value="TreeGrafter"/>
</dbReference>
<dbReference type="Pfam" id="PF07687">
    <property type="entry name" value="M20_dimer"/>
    <property type="match status" value="1"/>
</dbReference>